<feature type="compositionally biased region" description="Low complexity" evidence="2">
    <location>
        <begin position="651"/>
        <end position="670"/>
    </location>
</feature>
<dbReference type="InterPro" id="IPR011047">
    <property type="entry name" value="Quinoprotein_ADH-like_sf"/>
</dbReference>
<feature type="region of interest" description="Disordered" evidence="2">
    <location>
        <begin position="634"/>
        <end position="758"/>
    </location>
</feature>
<comment type="caution">
    <text evidence="3">The sequence shown here is derived from an EMBL/GenBank/DDBJ whole genome shotgun (WGS) entry which is preliminary data.</text>
</comment>
<evidence type="ECO:0000256" key="1">
    <source>
        <dbReference type="PROSITE-ProRule" id="PRU00221"/>
    </source>
</evidence>
<dbReference type="SUPFAM" id="SSF50998">
    <property type="entry name" value="Quinoprotein alcohol dehydrogenase-like"/>
    <property type="match status" value="1"/>
</dbReference>
<organism evidence="3 4">
    <name type="scientific">Volvox africanus</name>
    <dbReference type="NCBI Taxonomy" id="51714"/>
    <lineage>
        <taxon>Eukaryota</taxon>
        <taxon>Viridiplantae</taxon>
        <taxon>Chlorophyta</taxon>
        <taxon>core chlorophytes</taxon>
        <taxon>Chlorophyceae</taxon>
        <taxon>CS clade</taxon>
        <taxon>Chlamydomonadales</taxon>
        <taxon>Volvocaceae</taxon>
        <taxon>Volvox</taxon>
    </lineage>
</organism>
<feature type="region of interest" description="Disordered" evidence="2">
    <location>
        <begin position="45"/>
        <end position="68"/>
    </location>
</feature>
<dbReference type="InterPro" id="IPR042411">
    <property type="entry name" value="WDR27"/>
</dbReference>
<feature type="repeat" description="WD" evidence="1">
    <location>
        <begin position="845"/>
        <end position="877"/>
    </location>
</feature>
<dbReference type="PROSITE" id="PS50082">
    <property type="entry name" value="WD_REPEATS_2"/>
    <property type="match status" value="3"/>
</dbReference>
<dbReference type="InterPro" id="IPR001680">
    <property type="entry name" value="WD40_rpt"/>
</dbReference>
<feature type="repeat" description="WD" evidence="1">
    <location>
        <begin position="200"/>
        <end position="244"/>
    </location>
</feature>
<sequence>MGFLRFVNEVGVQGDGGPTHAVATDGVYLAFSLPGGPRVSLHCLTPSAPPGHRHGQGPGQDRGGSFRPPVQLQSEMQQRPVICLCFGSGSIGTSDPAPPDSVNGGGRQPSSHSHVQSRQMPALPSVLFCGSWDAVVAWNVTAVYEAVERGHSPPPPIQVMSDQGPVYCMTYSTTLSYLVVGTGADVNVFDVRTFRHLYRLDGHSADVLAAAFCPPPSSPHLLVTAGADRTFKIWDLEAGSLVMQSSVLGASPITCVAVEPSRPPRMALGSADGAVRFFDLSSLPAARLLQVVDVGRKVGRALAAATAAAAEAAAAAAAGPKVISSRPAWKAAMGLQRQVSSSGSDTGGGGGDESDESDGGGSGADGVGNPFILQLSYTGSGAPPALLQQPLLPDILGCDGGGGGLQPALLLPTCPSLLVAMSGAVLLIDTRSYDVVEAFLLGKPDPGPAAGPGSSSSLVAMGQQGRNGGSGSAAGALAAPPPPPPTLRPRLALRGMPRVEPCGCVAFTATAAVAGTEGDAGSRSAGVLCCTAASREPTVAVLRYDPSDPGGCGGAVADAKMVPSQLRLQRTTSGISSGCAAAATAADGPRCSGSGDAYSADSYGASYDNLGEGGDTASDAGIAISVFQTGPLPIDSPLRAPSPAGGGGGVSSPAGSVGAGSRRASSAGPSRPGGSGASPAGKAGPGGAGSGGGGRFTSPNPGRRPPMPSSSPAANKSGKVAPGIKNQPVTFHNKIKSSGYGVMQGPTQLGRAPPPPVKLPSRAAAVSSVGRHMVESRQYPLDCGPLVTHQPRNALAGGQPVHPGGAIVRAAFSSDASRLLTASANRTARVLKLPVSRWGGEGTDLVGHGGPLHGADWSREGTMVLTASADRTARLWNAACAQPLLEFSHLKTQPPARPTGPAGAPATPPPPPPPPGGPAAGSRAAAAANPLLHHEVRAARFVYMDQFISLACGNKLLLYRYKLAEDPDSDIERLRARHSYRLVASYTSPAQALHDFSAANSFLSPLAIASASNRSLELIDLAVMRPLAAVEDAHQRPVGCVAQAGTASLFVNHPREAYELFATSAPDNTVKLWDVRTPQRCVRAFTGHKNSQLPSVSVSFSPCLRYLGVGSEDKQAYLYDLRQGVVAFKVGRGVVGEAVTGVAFSPLHPQMALACLDGKVHFFSDGSS</sequence>
<feature type="compositionally biased region" description="Gly residues" evidence="2">
    <location>
        <begin position="683"/>
        <end position="695"/>
    </location>
</feature>
<protein>
    <submittedName>
        <fullName evidence="3">Uncharacterized protein</fullName>
    </submittedName>
</protein>
<feature type="region of interest" description="Disordered" evidence="2">
    <location>
        <begin position="334"/>
        <end position="365"/>
    </location>
</feature>
<feature type="region of interest" description="Disordered" evidence="2">
    <location>
        <begin position="891"/>
        <end position="926"/>
    </location>
</feature>
<keyword evidence="1" id="KW-0853">WD repeat</keyword>
<feature type="compositionally biased region" description="Polar residues" evidence="2">
    <location>
        <begin position="108"/>
        <end position="117"/>
    </location>
</feature>
<feature type="region of interest" description="Disordered" evidence="2">
    <location>
        <begin position="94"/>
        <end position="117"/>
    </location>
</feature>
<evidence type="ECO:0000313" key="4">
    <source>
        <dbReference type="Proteomes" id="UP000747399"/>
    </source>
</evidence>
<evidence type="ECO:0000313" key="3">
    <source>
        <dbReference type="EMBL" id="GIL53811.1"/>
    </source>
</evidence>
<feature type="compositionally biased region" description="Pro residues" evidence="2">
    <location>
        <begin position="906"/>
        <end position="917"/>
    </location>
</feature>
<dbReference type="PROSITE" id="PS50294">
    <property type="entry name" value="WD_REPEATS_REGION"/>
    <property type="match status" value="2"/>
</dbReference>
<dbReference type="PANTHER" id="PTHR44525">
    <property type="entry name" value="WD REPEAT-CONTAINING PROTEIN 27"/>
    <property type="match status" value="1"/>
</dbReference>
<reference evidence="3" key="1">
    <citation type="journal article" date="2021" name="Proc. Natl. Acad. Sci. U.S.A.">
        <title>Three genomes in the algal genus Volvox reveal the fate of a haploid sex-determining region after a transition to homothallism.</title>
        <authorList>
            <person name="Yamamoto K."/>
            <person name="Hamaji T."/>
            <person name="Kawai-Toyooka H."/>
            <person name="Matsuzaki R."/>
            <person name="Takahashi F."/>
            <person name="Nishimura Y."/>
            <person name="Kawachi M."/>
            <person name="Noguchi H."/>
            <person name="Minakuchi Y."/>
            <person name="Umen J.G."/>
            <person name="Toyoda A."/>
            <person name="Nozaki H."/>
        </authorList>
    </citation>
    <scope>NUCLEOTIDE SEQUENCE</scope>
    <source>
        <strain evidence="3">NIES-3780</strain>
    </source>
</reference>
<evidence type="ECO:0000256" key="2">
    <source>
        <dbReference type="SAM" id="MobiDB-lite"/>
    </source>
</evidence>
<dbReference type="PANTHER" id="PTHR44525:SF1">
    <property type="entry name" value="WD REPEAT-CONTAINING PROTEIN 27"/>
    <property type="match status" value="1"/>
</dbReference>
<accession>A0A8J4B8W5</accession>
<gene>
    <name evidence="3" type="ORF">Vafri_9444</name>
</gene>
<dbReference type="Pfam" id="PF00400">
    <property type="entry name" value="WD40"/>
    <property type="match status" value="3"/>
</dbReference>
<dbReference type="Proteomes" id="UP000747399">
    <property type="component" value="Unassembled WGS sequence"/>
</dbReference>
<dbReference type="InterPro" id="IPR015943">
    <property type="entry name" value="WD40/YVTN_repeat-like_dom_sf"/>
</dbReference>
<proteinExistence type="predicted"/>
<name>A0A8J4B8W5_9CHLO</name>
<feature type="repeat" description="WD" evidence="1">
    <location>
        <begin position="1060"/>
        <end position="1083"/>
    </location>
</feature>
<feature type="region of interest" description="Disordered" evidence="2">
    <location>
        <begin position="446"/>
        <end position="484"/>
    </location>
</feature>
<dbReference type="AlphaFoldDB" id="A0A8J4B8W5"/>
<dbReference type="Gene3D" id="2.130.10.10">
    <property type="entry name" value="YVTN repeat-like/Quinoprotein amine dehydrogenase"/>
    <property type="match status" value="3"/>
</dbReference>
<keyword evidence="4" id="KW-1185">Reference proteome</keyword>
<dbReference type="EMBL" id="BNCO01000016">
    <property type="protein sequence ID" value="GIL53811.1"/>
    <property type="molecule type" value="Genomic_DNA"/>
</dbReference>
<dbReference type="SMART" id="SM00320">
    <property type="entry name" value="WD40"/>
    <property type="match status" value="9"/>
</dbReference>